<dbReference type="Proteomes" id="UP000019202">
    <property type="component" value="Unassembled WGS sequence"/>
</dbReference>
<dbReference type="InterPro" id="IPR009739">
    <property type="entry name" value="LprI-like_N"/>
</dbReference>
<dbReference type="STRING" id="1427518.XSR1_670011"/>
<feature type="domain" description="Lysozyme inhibitor LprI-like N-terminal" evidence="1">
    <location>
        <begin position="30"/>
        <end position="116"/>
    </location>
</feature>
<keyword evidence="3" id="KW-1185">Reference proteome</keyword>
<reference evidence="2" key="1">
    <citation type="submission" date="2013-11" db="EMBL/GenBank/DDBJ databases">
        <title>Draft genome sequence and annotation of the entomopathogenic bacteria, Xenorhabdus cabanillasi strain JM26 and Xenorhabdus szentirmai strain DSM 16338.</title>
        <authorList>
            <person name="Gualtieri M."/>
            <person name="Ogier J.C."/>
            <person name="Pages S."/>
            <person name="Givaudan A."/>
            <person name="Gaudriault S."/>
        </authorList>
    </citation>
    <scope>NUCLEOTIDE SEQUENCE [LARGE SCALE GENOMIC DNA]</scope>
    <source>
        <strain evidence="2">DSM 16338</strain>
    </source>
</reference>
<dbReference type="PANTHER" id="PTHR39176">
    <property type="entry name" value="PERIPLASMIC PROTEIN-RELATED"/>
    <property type="match status" value="1"/>
</dbReference>
<dbReference type="Pfam" id="PF07007">
    <property type="entry name" value="LprI"/>
    <property type="match status" value="1"/>
</dbReference>
<organism evidence="2 3">
    <name type="scientific">Xenorhabdus szentirmaii DSM 16338</name>
    <dbReference type="NCBI Taxonomy" id="1427518"/>
    <lineage>
        <taxon>Bacteria</taxon>
        <taxon>Pseudomonadati</taxon>
        <taxon>Pseudomonadota</taxon>
        <taxon>Gammaproteobacteria</taxon>
        <taxon>Enterobacterales</taxon>
        <taxon>Morganellaceae</taxon>
        <taxon>Xenorhabdus</taxon>
    </lineage>
</organism>
<proteinExistence type="predicted"/>
<accession>W1J6V6</accession>
<sequence length="129" mass="14923">MRILVIILLIFSTRVFSYEIDDRLDKCLGNDYTTLGMAACYAKAAGEWDNELNKEYQLILSSLDDNGKKTFKASQLAWVKYRDNYFEFLKNGYPGSGTMWRVFSAEERMNVVKQKVVSLQNLRESLSPK</sequence>
<protein>
    <recommendedName>
        <fullName evidence="1">Lysozyme inhibitor LprI-like N-terminal domain-containing protein</fullName>
    </recommendedName>
</protein>
<dbReference type="RefSeq" id="WP_038241349.1">
    <property type="nucleotide sequence ID" value="NZ_CAWLWS010000129.1"/>
</dbReference>
<dbReference type="EMBL" id="CBXF010000129">
    <property type="protein sequence ID" value="CDL85220.1"/>
    <property type="molecule type" value="Genomic_DNA"/>
</dbReference>
<dbReference type="PANTHER" id="PTHR39176:SF1">
    <property type="entry name" value="PERIPLASMIC PROTEIN"/>
    <property type="match status" value="1"/>
</dbReference>
<gene>
    <name evidence="2" type="ORF">XSR1_670011</name>
</gene>
<comment type="caution">
    <text evidence="2">The sequence shown here is derived from an EMBL/GenBank/DDBJ whole genome shotgun (WGS) entry which is preliminary data.</text>
</comment>
<evidence type="ECO:0000313" key="3">
    <source>
        <dbReference type="Proteomes" id="UP000019202"/>
    </source>
</evidence>
<name>W1J6V6_9GAMM</name>
<evidence type="ECO:0000313" key="2">
    <source>
        <dbReference type="EMBL" id="CDL85220.1"/>
    </source>
</evidence>
<evidence type="ECO:0000259" key="1">
    <source>
        <dbReference type="Pfam" id="PF07007"/>
    </source>
</evidence>
<dbReference type="AlphaFoldDB" id="W1J6V6"/>
<dbReference type="Gene3D" id="1.20.1270.180">
    <property type="match status" value="1"/>
</dbReference>